<organism evidence="2 3">
    <name type="scientific">Microvirga lupini</name>
    <dbReference type="NCBI Taxonomy" id="420324"/>
    <lineage>
        <taxon>Bacteria</taxon>
        <taxon>Pseudomonadati</taxon>
        <taxon>Pseudomonadota</taxon>
        <taxon>Alphaproteobacteria</taxon>
        <taxon>Hyphomicrobiales</taxon>
        <taxon>Methylobacteriaceae</taxon>
        <taxon>Microvirga</taxon>
    </lineage>
</organism>
<dbReference type="AlphaFoldDB" id="A0A7W4VLS1"/>
<dbReference type="GO" id="GO:0006950">
    <property type="term" value="P:response to stress"/>
    <property type="evidence" value="ECO:0007669"/>
    <property type="project" value="TreeGrafter"/>
</dbReference>
<comment type="caution">
    <text evidence="2">The sequence shown here is derived from an EMBL/GenBank/DDBJ whole genome shotgun (WGS) entry which is preliminary data.</text>
</comment>
<dbReference type="Proteomes" id="UP000532010">
    <property type="component" value="Unassembled WGS sequence"/>
</dbReference>
<dbReference type="PROSITE" id="PS50995">
    <property type="entry name" value="HTH_MARR_2"/>
    <property type="match status" value="1"/>
</dbReference>
<dbReference type="SMART" id="SM00347">
    <property type="entry name" value="HTH_MARR"/>
    <property type="match status" value="1"/>
</dbReference>
<proteinExistence type="predicted"/>
<dbReference type="EMBL" id="JACHWB010000003">
    <property type="protein sequence ID" value="MBB3019525.1"/>
    <property type="molecule type" value="Genomic_DNA"/>
</dbReference>
<accession>A0A7W4VLS1</accession>
<gene>
    <name evidence="2" type="ORF">FHR70_002590</name>
</gene>
<dbReference type="InterPro" id="IPR036390">
    <property type="entry name" value="WH_DNA-bd_sf"/>
</dbReference>
<dbReference type="PANTHER" id="PTHR33164:SF43">
    <property type="entry name" value="HTH-TYPE TRANSCRIPTIONAL REPRESSOR YETL"/>
    <property type="match status" value="1"/>
</dbReference>
<dbReference type="Pfam" id="PF12802">
    <property type="entry name" value="MarR_2"/>
    <property type="match status" value="1"/>
</dbReference>
<dbReference type="InterPro" id="IPR000835">
    <property type="entry name" value="HTH_MarR-typ"/>
</dbReference>
<dbReference type="InterPro" id="IPR011991">
    <property type="entry name" value="ArsR-like_HTH"/>
</dbReference>
<dbReference type="Gene3D" id="1.10.10.10">
    <property type="entry name" value="Winged helix-like DNA-binding domain superfamily/Winged helix DNA-binding domain"/>
    <property type="match status" value="1"/>
</dbReference>
<name>A0A7W4VLS1_9HYPH</name>
<dbReference type="SUPFAM" id="SSF46785">
    <property type="entry name" value="Winged helix' DNA-binding domain"/>
    <property type="match status" value="1"/>
</dbReference>
<keyword evidence="2" id="KW-0238">DNA-binding</keyword>
<sequence>MTALYDEAIAPVGVNIAQFALLRSIARGEPVALTELAKRTDLDRSTVGRNIRVLEQMGLVAMSRGKDQREVSVSLLDRGRRTLDEGAPLWDAVQARIEARMGTAAAHALRAALHNL</sequence>
<evidence type="ECO:0000313" key="3">
    <source>
        <dbReference type="Proteomes" id="UP000532010"/>
    </source>
</evidence>
<protein>
    <submittedName>
        <fullName evidence="2">DNA-binding MarR family transcriptional regulator</fullName>
    </submittedName>
</protein>
<evidence type="ECO:0000259" key="1">
    <source>
        <dbReference type="PROSITE" id="PS50995"/>
    </source>
</evidence>
<feature type="domain" description="HTH marR-type" evidence="1">
    <location>
        <begin position="1"/>
        <end position="116"/>
    </location>
</feature>
<evidence type="ECO:0000313" key="2">
    <source>
        <dbReference type="EMBL" id="MBB3019525.1"/>
    </source>
</evidence>
<dbReference type="InterPro" id="IPR036388">
    <property type="entry name" value="WH-like_DNA-bd_sf"/>
</dbReference>
<reference evidence="2 3" key="1">
    <citation type="submission" date="2020-08" db="EMBL/GenBank/DDBJ databases">
        <title>The Agave Microbiome: Exploring the role of microbial communities in plant adaptations to desert environments.</title>
        <authorList>
            <person name="Partida-Martinez L.P."/>
        </authorList>
    </citation>
    <scope>NUCLEOTIDE SEQUENCE [LARGE SCALE GENOMIC DNA]</scope>
    <source>
        <strain evidence="2 3">AT3.9</strain>
    </source>
</reference>
<dbReference type="CDD" id="cd00090">
    <property type="entry name" value="HTH_ARSR"/>
    <property type="match status" value="1"/>
</dbReference>
<dbReference type="GO" id="GO:0003700">
    <property type="term" value="F:DNA-binding transcription factor activity"/>
    <property type="evidence" value="ECO:0007669"/>
    <property type="project" value="InterPro"/>
</dbReference>
<dbReference type="GO" id="GO:0003677">
    <property type="term" value="F:DNA binding"/>
    <property type="evidence" value="ECO:0007669"/>
    <property type="project" value="UniProtKB-KW"/>
</dbReference>
<dbReference type="PANTHER" id="PTHR33164">
    <property type="entry name" value="TRANSCRIPTIONAL REGULATOR, MARR FAMILY"/>
    <property type="match status" value="1"/>
</dbReference>
<dbReference type="InterPro" id="IPR039422">
    <property type="entry name" value="MarR/SlyA-like"/>
</dbReference>
<keyword evidence="3" id="KW-1185">Reference proteome</keyword>